<evidence type="ECO:0000313" key="1">
    <source>
        <dbReference type="EMBL" id="ABV13254.1"/>
    </source>
</evidence>
<dbReference type="KEGG" id="cko:CKO_02130"/>
<evidence type="ECO:0000313" key="2">
    <source>
        <dbReference type="Proteomes" id="UP000008148"/>
    </source>
</evidence>
<keyword evidence="2" id="KW-1185">Reference proteome</keyword>
<organism evidence="1 2">
    <name type="scientific">Citrobacter koseri (strain ATCC BAA-895 / CDC 4225-83 / SGSC4696)</name>
    <dbReference type="NCBI Taxonomy" id="290338"/>
    <lineage>
        <taxon>Bacteria</taxon>
        <taxon>Pseudomonadati</taxon>
        <taxon>Pseudomonadota</taxon>
        <taxon>Gammaproteobacteria</taxon>
        <taxon>Enterobacterales</taxon>
        <taxon>Enterobacteriaceae</taxon>
        <taxon>Citrobacter</taxon>
    </lineage>
</organism>
<dbReference type="Proteomes" id="UP000008148">
    <property type="component" value="Chromosome"/>
</dbReference>
<dbReference type="HOGENOM" id="CLU_3221697_0_0_6"/>
<reference evidence="1 2" key="1">
    <citation type="submission" date="2007-08" db="EMBL/GenBank/DDBJ databases">
        <authorList>
            <consortium name="The Citrobacter koseri Genome Sequencing Project"/>
            <person name="McClelland M."/>
            <person name="Sanderson E.K."/>
            <person name="Porwollik S."/>
            <person name="Spieth J."/>
            <person name="Clifton W.S."/>
            <person name="Latreille P."/>
            <person name="Courtney L."/>
            <person name="Wang C."/>
            <person name="Pepin K."/>
            <person name="Bhonagiri V."/>
            <person name="Nash W."/>
            <person name="Johnson M."/>
            <person name="Thiruvilangam P."/>
            <person name="Wilson R."/>
        </authorList>
    </citation>
    <scope>NUCLEOTIDE SEQUENCE [LARGE SCALE GENOMIC DNA]</scope>
    <source>
        <strain evidence="2">ATCC BAA-895 / CDC 4225-83 / SGSC4696</strain>
    </source>
</reference>
<name>A8AIE1_CITK8</name>
<sequence>MILNVTPLCYKNVAKRVFVSEKMNILHSAISTTGIDWSRDSTKDAKGFL</sequence>
<proteinExistence type="predicted"/>
<dbReference type="STRING" id="290338.CKO_02130"/>
<gene>
    <name evidence="1" type="ordered locus">CKO_02130</name>
</gene>
<dbReference type="AlphaFoldDB" id="A8AIE1"/>
<accession>A8AIE1</accession>
<dbReference type="EMBL" id="CP000822">
    <property type="protein sequence ID" value="ABV13254.1"/>
    <property type="molecule type" value="Genomic_DNA"/>
</dbReference>
<protein>
    <submittedName>
        <fullName evidence="1">Uncharacterized protein</fullName>
    </submittedName>
</protein>